<sequence length="296" mass="33797">MYSIVIPHYNCIVGLESLILSIPARSEIEIIIVDDNSNCSVENIIDEFSNHNIFIYTNDSGVKGAGACRNIGLNAASGKYVLFADSDDYFVDNAFDSIDCCKGDEDIVFFKATSFCVKSGGLSDRHTKYCDIVDQYILKKDKSILYDFVVPWGKLYNRRFLVDNSIYFDEVIASNDVMFSMRSCWKSREIKVVPETIYCVTRDKGTLTTTFSKEVLSSRYFVELSKIDFIFKNKIKAKKSSAAALVYNYFNVMSFKVILDASKLLIYGKICFFPIKYIVSPLELLKTVRYKKMLKK</sequence>
<dbReference type="SUPFAM" id="SSF53448">
    <property type="entry name" value="Nucleotide-diphospho-sugar transferases"/>
    <property type="match status" value="1"/>
</dbReference>
<comment type="caution">
    <text evidence="2">The sequence shown here is derived from an EMBL/GenBank/DDBJ whole genome shotgun (WGS) entry which is preliminary data.</text>
</comment>
<reference evidence="3" key="2">
    <citation type="submission" date="2023-07" db="EMBL/GenBank/DDBJ databases">
        <title>Marinomonas vulgaris A79, complete genome.</title>
        <authorList>
            <person name="Ying J.-J."/>
        </authorList>
    </citation>
    <scope>NUCLEOTIDE SEQUENCE [LARGE SCALE GENOMIC DNA]</scope>
    <source>
        <strain evidence="3">A79</strain>
    </source>
</reference>
<keyword evidence="3" id="KW-1185">Reference proteome</keyword>
<evidence type="ECO:0000313" key="2">
    <source>
        <dbReference type="EMBL" id="MBR7887577.1"/>
    </source>
</evidence>
<dbReference type="RefSeq" id="WP_211534924.1">
    <property type="nucleotide sequence ID" value="NZ_JAGSSV010000001.1"/>
</dbReference>
<organism evidence="2 3">
    <name type="scientific">Marinomonas vulgaris</name>
    <dbReference type="NCBI Taxonomy" id="2823372"/>
    <lineage>
        <taxon>Bacteria</taxon>
        <taxon>Pseudomonadati</taxon>
        <taxon>Pseudomonadota</taxon>
        <taxon>Gammaproteobacteria</taxon>
        <taxon>Oceanospirillales</taxon>
        <taxon>Oceanospirillaceae</taxon>
        <taxon>Marinomonas</taxon>
    </lineage>
</organism>
<evidence type="ECO:0000313" key="3">
    <source>
        <dbReference type="Proteomes" id="UP000679722"/>
    </source>
</evidence>
<protein>
    <submittedName>
        <fullName evidence="2">Glycosyltransferase family 2 protein</fullName>
    </submittedName>
</protein>
<proteinExistence type="predicted"/>
<dbReference type="EMBL" id="JAGSSV010000001">
    <property type="protein sequence ID" value="MBR7887577.1"/>
    <property type="molecule type" value="Genomic_DNA"/>
</dbReference>
<dbReference type="Gene3D" id="3.90.550.10">
    <property type="entry name" value="Spore Coat Polysaccharide Biosynthesis Protein SpsA, Chain A"/>
    <property type="match status" value="1"/>
</dbReference>
<dbReference type="PANTHER" id="PTHR22916">
    <property type="entry name" value="GLYCOSYLTRANSFERASE"/>
    <property type="match status" value="1"/>
</dbReference>
<dbReference type="CDD" id="cd00761">
    <property type="entry name" value="Glyco_tranf_GTA_type"/>
    <property type="match status" value="1"/>
</dbReference>
<name>A0ABS5H770_9GAMM</name>
<accession>A0ABS5H770</accession>
<reference evidence="2 3" key="1">
    <citation type="submission" date="2021-04" db="EMBL/GenBank/DDBJ databases">
        <authorList>
            <person name="Sun C."/>
        </authorList>
    </citation>
    <scope>NUCLEOTIDE SEQUENCE [LARGE SCALE GENOMIC DNA]</scope>
    <source>
        <strain evidence="2 3">A79</strain>
    </source>
</reference>
<dbReference type="PANTHER" id="PTHR22916:SF3">
    <property type="entry name" value="UDP-GLCNAC:BETAGAL BETA-1,3-N-ACETYLGLUCOSAMINYLTRANSFERASE-LIKE PROTEIN 1"/>
    <property type="match status" value="1"/>
</dbReference>
<dbReference type="InterPro" id="IPR029044">
    <property type="entry name" value="Nucleotide-diphossugar_trans"/>
</dbReference>
<dbReference type="InterPro" id="IPR001173">
    <property type="entry name" value="Glyco_trans_2-like"/>
</dbReference>
<dbReference type="Pfam" id="PF00535">
    <property type="entry name" value="Glycos_transf_2"/>
    <property type="match status" value="1"/>
</dbReference>
<evidence type="ECO:0000259" key="1">
    <source>
        <dbReference type="Pfam" id="PF00535"/>
    </source>
</evidence>
<gene>
    <name evidence="2" type="ORF">J9B83_01395</name>
</gene>
<dbReference type="Proteomes" id="UP000679722">
    <property type="component" value="Unassembled WGS sequence"/>
</dbReference>
<feature type="domain" description="Glycosyltransferase 2-like" evidence="1">
    <location>
        <begin position="3"/>
        <end position="93"/>
    </location>
</feature>